<keyword evidence="2" id="KW-1133">Transmembrane helix</keyword>
<dbReference type="InterPro" id="IPR036869">
    <property type="entry name" value="J_dom_sf"/>
</dbReference>
<dbReference type="InterPro" id="IPR050817">
    <property type="entry name" value="DjlA_DnaK_co-chaperone"/>
</dbReference>
<sequence length="429" mass="46313">MSGADHYEVLNVERSASAAEIKSAYRKMALKVHPDQGGNAALFRLVQEAWSTLSDPAKRAAYDRSLAGHATPPPPPPAPEPPRQPEPQWTWSTDQPWSSEPSGPDPVRPDGVGPVLIYPTFGQWRIPALVALVGWTALAVGVFVSTGVHDAWDVALGVGVVGMIVLAAPPHWSRRLPLRLLLKVLGVLTAVLYLLMLLFAKDGVTVLDRVVIAALVAGLVITRFLTGRWSKYHELDRVIDRQAAFEFNLWGKPGEPLVDDTLAASISPYDALLQRRTANLLDPVLTALPGAKLVNGAQLGAMVVDHLLLNGHRAALIVSIVGPGGTYSLDAYGGLQLNGQPLQSPAPALEAAVESWRGRLRQVDVRGFLVVHPDTGGTVRTQDRADAKVTCLASQSAARELHAWLQPEGSKVYRQVLYDILHRAPYGLT</sequence>
<feature type="domain" description="J" evidence="3">
    <location>
        <begin position="5"/>
        <end position="66"/>
    </location>
</feature>
<keyword evidence="2" id="KW-0472">Membrane</keyword>
<dbReference type="PANTHER" id="PTHR24074">
    <property type="entry name" value="CO-CHAPERONE PROTEIN DJLA"/>
    <property type="match status" value="1"/>
</dbReference>
<dbReference type="SMART" id="SM00271">
    <property type="entry name" value="DnaJ"/>
    <property type="match status" value="1"/>
</dbReference>
<feature type="transmembrane region" description="Helical" evidence="2">
    <location>
        <begin position="126"/>
        <end position="145"/>
    </location>
</feature>
<dbReference type="Pfam" id="PF00226">
    <property type="entry name" value="DnaJ"/>
    <property type="match status" value="1"/>
</dbReference>
<dbReference type="PROSITE" id="PS00636">
    <property type="entry name" value="DNAJ_1"/>
    <property type="match status" value="1"/>
</dbReference>
<organism evidence="4 5">
    <name type="scientific">Kribbella karoonensis</name>
    <dbReference type="NCBI Taxonomy" id="324851"/>
    <lineage>
        <taxon>Bacteria</taxon>
        <taxon>Bacillati</taxon>
        <taxon>Actinomycetota</taxon>
        <taxon>Actinomycetes</taxon>
        <taxon>Propionibacteriales</taxon>
        <taxon>Kribbellaceae</taxon>
        <taxon>Kribbella</taxon>
    </lineage>
</organism>
<evidence type="ECO:0000256" key="1">
    <source>
        <dbReference type="SAM" id="MobiDB-lite"/>
    </source>
</evidence>
<dbReference type="PRINTS" id="PR00625">
    <property type="entry name" value="JDOMAIN"/>
</dbReference>
<gene>
    <name evidence="4" type="ORF">GCM10009742_20280</name>
</gene>
<dbReference type="PROSITE" id="PS50076">
    <property type="entry name" value="DNAJ_2"/>
    <property type="match status" value="1"/>
</dbReference>
<dbReference type="Proteomes" id="UP001500190">
    <property type="component" value="Unassembled WGS sequence"/>
</dbReference>
<feature type="region of interest" description="Disordered" evidence="1">
    <location>
        <begin position="66"/>
        <end position="108"/>
    </location>
</feature>
<evidence type="ECO:0000259" key="3">
    <source>
        <dbReference type="PROSITE" id="PS50076"/>
    </source>
</evidence>
<proteinExistence type="predicted"/>
<keyword evidence="2" id="KW-0812">Transmembrane</keyword>
<feature type="transmembrane region" description="Helical" evidence="2">
    <location>
        <begin position="151"/>
        <end position="168"/>
    </location>
</feature>
<feature type="transmembrane region" description="Helical" evidence="2">
    <location>
        <begin position="206"/>
        <end position="225"/>
    </location>
</feature>
<feature type="transmembrane region" description="Helical" evidence="2">
    <location>
        <begin position="180"/>
        <end position="200"/>
    </location>
</feature>
<dbReference type="InterPro" id="IPR001623">
    <property type="entry name" value="DnaJ_domain"/>
</dbReference>
<dbReference type="InterPro" id="IPR018253">
    <property type="entry name" value="DnaJ_domain_CS"/>
</dbReference>
<dbReference type="CDD" id="cd06257">
    <property type="entry name" value="DnaJ"/>
    <property type="match status" value="1"/>
</dbReference>
<evidence type="ECO:0000313" key="4">
    <source>
        <dbReference type="EMBL" id="GAA1576554.1"/>
    </source>
</evidence>
<evidence type="ECO:0000313" key="5">
    <source>
        <dbReference type="Proteomes" id="UP001500190"/>
    </source>
</evidence>
<dbReference type="RefSeq" id="WP_344189405.1">
    <property type="nucleotide sequence ID" value="NZ_BAAAND010000003.1"/>
</dbReference>
<evidence type="ECO:0000256" key="2">
    <source>
        <dbReference type="SAM" id="Phobius"/>
    </source>
</evidence>
<dbReference type="Gene3D" id="1.10.287.110">
    <property type="entry name" value="DnaJ domain"/>
    <property type="match status" value="1"/>
</dbReference>
<name>A0ABN2DIQ2_9ACTN</name>
<accession>A0ABN2DIQ2</accession>
<dbReference type="SUPFAM" id="SSF46565">
    <property type="entry name" value="Chaperone J-domain"/>
    <property type="match status" value="1"/>
</dbReference>
<comment type="caution">
    <text evidence="4">The sequence shown here is derived from an EMBL/GenBank/DDBJ whole genome shotgun (WGS) entry which is preliminary data.</text>
</comment>
<reference evidence="4 5" key="1">
    <citation type="journal article" date="2019" name="Int. J. Syst. Evol. Microbiol.">
        <title>The Global Catalogue of Microorganisms (GCM) 10K type strain sequencing project: providing services to taxonomists for standard genome sequencing and annotation.</title>
        <authorList>
            <consortium name="The Broad Institute Genomics Platform"/>
            <consortium name="The Broad Institute Genome Sequencing Center for Infectious Disease"/>
            <person name="Wu L."/>
            <person name="Ma J."/>
        </authorList>
    </citation>
    <scope>NUCLEOTIDE SEQUENCE [LARGE SCALE GENOMIC DNA]</scope>
    <source>
        <strain evidence="4 5">JCM 14304</strain>
    </source>
</reference>
<keyword evidence="5" id="KW-1185">Reference proteome</keyword>
<feature type="compositionally biased region" description="Pro residues" evidence="1">
    <location>
        <begin position="71"/>
        <end position="85"/>
    </location>
</feature>
<protein>
    <recommendedName>
        <fullName evidence="3">J domain-containing protein</fullName>
    </recommendedName>
</protein>
<dbReference type="EMBL" id="BAAAND010000003">
    <property type="protein sequence ID" value="GAA1576554.1"/>
    <property type="molecule type" value="Genomic_DNA"/>
</dbReference>